<reference evidence="1" key="1">
    <citation type="submission" date="2022-07" db="EMBL/GenBank/DDBJ databases">
        <title>Phylogenomic reconstructions and comparative analyses of Kickxellomycotina fungi.</title>
        <authorList>
            <person name="Reynolds N.K."/>
            <person name="Stajich J.E."/>
            <person name="Barry K."/>
            <person name="Grigoriev I.V."/>
            <person name="Crous P."/>
            <person name="Smith M.E."/>
        </authorList>
    </citation>
    <scope>NUCLEOTIDE SEQUENCE</scope>
    <source>
        <strain evidence="1">CBS 109366</strain>
    </source>
</reference>
<gene>
    <name evidence="1" type="ORF">IWQ57_005828</name>
</gene>
<keyword evidence="2" id="KW-1185">Reference proteome</keyword>
<dbReference type="Proteomes" id="UP001140234">
    <property type="component" value="Unassembled WGS sequence"/>
</dbReference>
<evidence type="ECO:0000313" key="2">
    <source>
        <dbReference type="Proteomes" id="UP001140234"/>
    </source>
</evidence>
<comment type="caution">
    <text evidence="1">The sequence shown here is derived from an EMBL/GenBank/DDBJ whole genome shotgun (WGS) entry which is preliminary data.</text>
</comment>
<accession>A0ACC1JLK6</accession>
<evidence type="ECO:0000313" key="1">
    <source>
        <dbReference type="EMBL" id="KAJ2762321.1"/>
    </source>
</evidence>
<protein>
    <submittedName>
        <fullName evidence="1">Uncharacterized protein</fullName>
    </submittedName>
</protein>
<dbReference type="EMBL" id="JANBUJ010003005">
    <property type="protein sequence ID" value="KAJ2762321.1"/>
    <property type="molecule type" value="Genomic_DNA"/>
</dbReference>
<sequence length="215" mass="23495">MDPRALSLHSSASSGRMAGEAIRLDRLAASYHGWLYQRASGSLLRGWRRRFVVLSDERLYIFRDAAAAGYPVSVVDLTAFRSVQRASAPRRTKHGLVLRTARRPSVFDSHPAAHAPPPAAGELELYADCEVELQQWIGAVSAVFVSMDMRAFQSPLSSFDALVHRAGKLGAPGGSILNRLERQRGARRSPSVSAPPPMSPTTPTAFPVAADFMWR</sequence>
<organism evidence="1 2">
    <name type="scientific">Coemansia nantahalensis</name>
    <dbReference type="NCBI Taxonomy" id="2789366"/>
    <lineage>
        <taxon>Eukaryota</taxon>
        <taxon>Fungi</taxon>
        <taxon>Fungi incertae sedis</taxon>
        <taxon>Zoopagomycota</taxon>
        <taxon>Kickxellomycotina</taxon>
        <taxon>Kickxellomycetes</taxon>
        <taxon>Kickxellales</taxon>
        <taxon>Kickxellaceae</taxon>
        <taxon>Coemansia</taxon>
    </lineage>
</organism>
<proteinExistence type="predicted"/>
<name>A0ACC1JLK6_9FUNG</name>